<dbReference type="EC" id="2.1.1.72" evidence="2"/>
<dbReference type="PANTHER" id="PTHR33841">
    <property type="entry name" value="DNA METHYLTRANSFERASE YEEA-RELATED"/>
    <property type="match status" value="1"/>
</dbReference>
<evidence type="ECO:0000256" key="2">
    <source>
        <dbReference type="ARBA" id="ARBA00011900"/>
    </source>
</evidence>
<accession>A0A1J0VID0</accession>
<evidence type="ECO:0000313" key="9">
    <source>
        <dbReference type="EMBL" id="APE31784.1"/>
    </source>
</evidence>
<evidence type="ECO:0000313" key="10">
    <source>
        <dbReference type="Proteomes" id="UP000181985"/>
    </source>
</evidence>
<dbReference type="AlphaFoldDB" id="A0A1J0VID0"/>
<dbReference type="Proteomes" id="UP000181985">
    <property type="component" value="Chromosome"/>
</dbReference>
<evidence type="ECO:0000256" key="1">
    <source>
        <dbReference type="ARBA" id="ARBA00006594"/>
    </source>
</evidence>
<keyword evidence="6" id="KW-0680">Restriction system</keyword>
<dbReference type="REBASE" id="165193">
    <property type="entry name" value="M.HseHb3ORF12980P"/>
</dbReference>
<organism evidence="9 10">
    <name type="scientific">Halomonas aestuarii</name>
    <dbReference type="NCBI Taxonomy" id="1897729"/>
    <lineage>
        <taxon>Bacteria</taxon>
        <taxon>Pseudomonadati</taxon>
        <taxon>Pseudomonadota</taxon>
        <taxon>Gammaproteobacteria</taxon>
        <taxon>Oceanospirillales</taxon>
        <taxon>Halomonadaceae</taxon>
        <taxon>Halomonas</taxon>
    </lineage>
</organism>
<dbReference type="KEGG" id="hsi:BOX17_12980"/>
<name>A0A1J0VID0_9GAMM</name>
<comment type="catalytic activity">
    <reaction evidence="7">
        <text>a 2'-deoxyadenosine in DNA + S-adenosyl-L-methionine = an N(6)-methyl-2'-deoxyadenosine in DNA + S-adenosyl-L-homocysteine + H(+)</text>
        <dbReference type="Rhea" id="RHEA:15197"/>
        <dbReference type="Rhea" id="RHEA-COMP:12418"/>
        <dbReference type="Rhea" id="RHEA-COMP:12419"/>
        <dbReference type="ChEBI" id="CHEBI:15378"/>
        <dbReference type="ChEBI" id="CHEBI:57856"/>
        <dbReference type="ChEBI" id="CHEBI:59789"/>
        <dbReference type="ChEBI" id="CHEBI:90615"/>
        <dbReference type="ChEBI" id="CHEBI:90616"/>
        <dbReference type="EC" id="2.1.1.72"/>
    </reaction>
</comment>
<dbReference type="InterPro" id="IPR011639">
    <property type="entry name" value="MethylTrfase_TaqI-like_dom"/>
</dbReference>
<dbReference type="RefSeq" id="WP_071945257.1">
    <property type="nucleotide sequence ID" value="NZ_CP018139.1"/>
</dbReference>
<dbReference type="PRINTS" id="PR00507">
    <property type="entry name" value="N12N6MTFRASE"/>
</dbReference>
<keyword evidence="10" id="KW-1185">Reference proteome</keyword>
<evidence type="ECO:0000256" key="3">
    <source>
        <dbReference type="ARBA" id="ARBA00022603"/>
    </source>
</evidence>
<evidence type="ECO:0000256" key="4">
    <source>
        <dbReference type="ARBA" id="ARBA00022679"/>
    </source>
</evidence>
<comment type="similarity">
    <text evidence="1">Belongs to the N(4)/N(6)-methyltransferase family.</text>
</comment>
<sequence length="509" mass="57114">MTLAQEPVQLLTALSQADTRRKTVSPTLDPERRSKLGQYMTPAPVATFMSQMFDTLPEDIQLLDAGAGVGSLSAAFVHEVCQNRPYVRSIDLTAFEVDPVLREQLEATLSDCESECRVAGIAFTFRVISEDYILNAAEPLLAEQATPNQYNCAILNPPYAKINSNSTTRRALREMGIETTNLYTAFVAVALLQLEDQGQLVAITPRSFCNGTYFEPFRRLMFERASLCHVHVYDSRKHAFKEDDVLQENIIYRLVSGEPQAETITISSSHSPADLNPTSREIPFNEVVVPNDKHCYIRLAVSEEDGTLAIRVRALPHSLADLGIKVSTGRVVDFRAREHLRKDPEPGTVPLIYPSHFDNGYVSWPKLGGKKANALADNDDTAKLMVPKGIYVLTKRFSSKEEKRRLVATIYDPERVDAEKVGFENHLNYFHIDGKGLDRALAKGLLLFFNSTAVDQYFRQFSGHTQVNATDLRNLHYPTVERLDEVGRRIGDELPPQEEIDEIVETLLV</sequence>
<reference evidence="10" key="1">
    <citation type="submission" date="2016-11" db="EMBL/GenBank/DDBJ databases">
        <title>Halolamina sediminis sp. nov., an extremely halophilic archaeon isolated from solar salt.</title>
        <authorList>
            <person name="Koh H.-W."/>
            <person name="Rani S."/>
            <person name="Park S.-J."/>
        </authorList>
    </citation>
    <scope>NUCLEOTIDE SEQUENCE [LARGE SCALE GENOMIC DNA]</scope>
    <source>
        <strain evidence="10">Hb3</strain>
    </source>
</reference>
<dbReference type="EMBL" id="CP018139">
    <property type="protein sequence ID" value="APE31784.1"/>
    <property type="molecule type" value="Genomic_DNA"/>
</dbReference>
<evidence type="ECO:0000256" key="5">
    <source>
        <dbReference type="ARBA" id="ARBA00022691"/>
    </source>
</evidence>
<keyword evidence="5" id="KW-0949">S-adenosyl-L-methionine</keyword>
<keyword evidence="4" id="KW-0808">Transferase</keyword>
<dbReference type="PANTHER" id="PTHR33841:SF5">
    <property type="entry name" value="DNA METHYLASE (MODIFICATION METHYLASE) (METHYLTRANSFERASE)-RELATED"/>
    <property type="match status" value="1"/>
</dbReference>
<dbReference type="InterPro" id="IPR050953">
    <property type="entry name" value="N4_N6_ade-DNA_methylase"/>
</dbReference>
<dbReference type="Gene3D" id="3.40.50.150">
    <property type="entry name" value="Vaccinia Virus protein VP39"/>
    <property type="match status" value="1"/>
</dbReference>
<evidence type="ECO:0000259" key="8">
    <source>
        <dbReference type="Pfam" id="PF07669"/>
    </source>
</evidence>
<dbReference type="GO" id="GO:0032259">
    <property type="term" value="P:methylation"/>
    <property type="evidence" value="ECO:0007669"/>
    <property type="project" value="UniProtKB-KW"/>
</dbReference>
<protein>
    <recommendedName>
        <fullName evidence="2">site-specific DNA-methyltransferase (adenine-specific)</fullName>
        <ecNumber evidence="2">2.1.1.72</ecNumber>
    </recommendedName>
</protein>
<dbReference type="Pfam" id="PF07669">
    <property type="entry name" value="Eco57I"/>
    <property type="match status" value="1"/>
</dbReference>
<evidence type="ECO:0000256" key="6">
    <source>
        <dbReference type="ARBA" id="ARBA00022747"/>
    </source>
</evidence>
<gene>
    <name evidence="9" type="ORF">BOX17_12980</name>
</gene>
<dbReference type="SUPFAM" id="SSF53335">
    <property type="entry name" value="S-adenosyl-L-methionine-dependent methyltransferases"/>
    <property type="match status" value="1"/>
</dbReference>
<dbReference type="GO" id="GO:0009007">
    <property type="term" value="F:site-specific DNA-methyltransferase (adenine-specific) activity"/>
    <property type="evidence" value="ECO:0007669"/>
    <property type="project" value="UniProtKB-EC"/>
</dbReference>
<keyword evidence="3" id="KW-0489">Methyltransferase</keyword>
<feature type="domain" description="Type II methyltransferase M.TaqI-like" evidence="8">
    <location>
        <begin position="145"/>
        <end position="234"/>
    </location>
</feature>
<proteinExistence type="inferred from homology"/>
<dbReference type="GO" id="GO:0009307">
    <property type="term" value="P:DNA restriction-modification system"/>
    <property type="evidence" value="ECO:0007669"/>
    <property type="project" value="UniProtKB-KW"/>
</dbReference>
<dbReference type="InterPro" id="IPR029063">
    <property type="entry name" value="SAM-dependent_MTases_sf"/>
</dbReference>
<dbReference type="OrthoDB" id="9806213at2"/>
<evidence type="ECO:0000256" key="7">
    <source>
        <dbReference type="ARBA" id="ARBA00047942"/>
    </source>
</evidence>